<evidence type="ECO:0000313" key="2">
    <source>
        <dbReference type="EMBL" id="RDW59328.1"/>
    </source>
</evidence>
<keyword evidence="3" id="KW-1185">Reference proteome</keyword>
<dbReference type="OrthoDB" id="4482874at2759"/>
<name>A0A3D8QCJ9_9EURO</name>
<proteinExistence type="predicted"/>
<dbReference type="Proteomes" id="UP000256690">
    <property type="component" value="Unassembled WGS sequence"/>
</dbReference>
<evidence type="ECO:0000313" key="3">
    <source>
        <dbReference type="Proteomes" id="UP000256690"/>
    </source>
</evidence>
<dbReference type="STRING" id="1810919.A0A3D8QCJ9"/>
<protein>
    <submittedName>
        <fullName evidence="2">Uncharacterized protein</fullName>
    </submittedName>
</protein>
<comment type="caution">
    <text evidence="2">The sequence shown here is derived from an EMBL/GenBank/DDBJ whole genome shotgun (WGS) entry which is preliminary data.</text>
</comment>
<evidence type="ECO:0000256" key="1">
    <source>
        <dbReference type="SAM" id="MobiDB-lite"/>
    </source>
</evidence>
<sequence length="366" mass="42148">MPEYTTLPTLRGCLNALLSWLPHKESPRQHEIIEAEEEFLSFCGIASRAGRKSKIWRIDSTDNTSEIPTYLLTLIEDYSIAMRPTGTVATTADIPIPSRPRVDAILNHVLATVKRRVLAGLTSQEQSEACGRLQRIFWSYEQVVHLADTAQRQGNILDCAVDYVLWHGDQPGLETNLIVVRAVRPVGTNGDEQCRPVLAAMSLIQHNRTKHSANKETYGVLTDGYEWIFLHIDKKYKLSSLKLSWNEDHQAVVNQFSKIIYKAFKLKLSCPEEELPDLIWNKEAREMATIWNSPKWKKDYRDGESSDEEHEQEYPDFKSLQNKWFADLEMQFRQFRSSEHGVNTPDTSRRYHAQNHSEKPSSTFND</sequence>
<accession>A0A3D8QCJ9</accession>
<organism evidence="2 3">
    <name type="scientific">Aspergillus mulundensis</name>
    <dbReference type="NCBI Taxonomy" id="1810919"/>
    <lineage>
        <taxon>Eukaryota</taxon>
        <taxon>Fungi</taxon>
        <taxon>Dikarya</taxon>
        <taxon>Ascomycota</taxon>
        <taxon>Pezizomycotina</taxon>
        <taxon>Eurotiomycetes</taxon>
        <taxon>Eurotiomycetidae</taxon>
        <taxon>Eurotiales</taxon>
        <taxon>Aspergillaceae</taxon>
        <taxon>Aspergillus</taxon>
        <taxon>Aspergillus subgen. Nidulantes</taxon>
    </lineage>
</organism>
<gene>
    <name evidence="2" type="ORF">DSM5745_11023</name>
</gene>
<feature type="region of interest" description="Disordered" evidence="1">
    <location>
        <begin position="336"/>
        <end position="366"/>
    </location>
</feature>
<dbReference type="EMBL" id="PVWQ01000019">
    <property type="protein sequence ID" value="RDW59328.1"/>
    <property type="molecule type" value="Genomic_DNA"/>
</dbReference>
<dbReference type="GeneID" id="38121393"/>
<dbReference type="AlphaFoldDB" id="A0A3D8QCJ9"/>
<dbReference type="RefSeq" id="XP_026598362.1">
    <property type="nucleotide sequence ID" value="XM_026753039.1"/>
</dbReference>
<reference evidence="2 3" key="1">
    <citation type="journal article" date="2018" name="IMA Fungus">
        <title>IMA Genome-F 9: Draft genome sequence of Annulohypoxylon stygium, Aspergillus mulundensis, Berkeleyomyces basicola (syn. Thielaviopsis basicola), Ceratocystis smalleyi, two Cercospora beticola strains, Coleophoma cylindrospora, Fusarium fracticaudum, Phialophora cf. hyalina, and Morchella septimelata.</title>
        <authorList>
            <person name="Wingfield B.D."/>
            <person name="Bills G.F."/>
            <person name="Dong Y."/>
            <person name="Huang W."/>
            <person name="Nel W.J."/>
            <person name="Swalarsk-Parry B.S."/>
            <person name="Vaghefi N."/>
            <person name="Wilken P.M."/>
            <person name="An Z."/>
            <person name="de Beer Z.W."/>
            <person name="De Vos L."/>
            <person name="Chen L."/>
            <person name="Duong T.A."/>
            <person name="Gao Y."/>
            <person name="Hammerbacher A."/>
            <person name="Kikkert J.R."/>
            <person name="Li Y."/>
            <person name="Li H."/>
            <person name="Li K."/>
            <person name="Li Q."/>
            <person name="Liu X."/>
            <person name="Ma X."/>
            <person name="Naidoo K."/>
            <person name="Pethybridge S.J."/>
            <person name="Sun J."/>
            <person name="Steenkamp E.T."/>
            <person name="van der Nest M.A."/>
            <person name="van Wyk S."/>
            <person name="Wingfield M.J."/>
            <person name="Xiong C."/>
            <person name="Yue Q."/>
            <person name="Zhang X."/>
        </authorList>
    </citation>
    <scope>NUCLEOTIDE SEQUENCE [LARGE SCALE GENOMIC DNA]</scope>
    <source>
        <strain evidence="2 3">DSM 5745</strain>
    </source>
</reference>